<dbReference type="Pfam" id="PF02782">
    <property type="entry name" value="FGGY_C"/>
    <property type="match status" value="1"/>
</dbReference>
<dbReference type="GO" id="GO:0019321">
    <property type="term" value="P:pentose metabolic process"/>
    <property type="evidence" value="ECO:0007669"/>
    <property type="project" value="TreeGrafter"/>
</dbReference>
<reference evidence="6 7" key="1">
    <citation type="submission" date="2016-11" db="EMBL/GenBank/DDBJ databases">
        <title>Rhizobium leguminosarum bv. viciae strain Vaf12 isolated from Vavilovia formosa root nodules from Russia, Dagestan.</title>
        <authorList>
            <person name="Kimeklis A."/>
        </authorList>
    </citation>
    <scope>NUCLEOTIDE SEQUENCE [LARGE SCALE GENOMIC DNA]</scope>
    <source>
        <strain evidence="6 7">Vaf-108</strain>
    </source>
</reference>
<evidence type="ECO:0000313" key="6">
    <source>
        <dbReference type="EMBL" id="API54360.1"/>
    </source>
</evidence>
<dbReference type="CDD" id="cd07782">
    <property type="entry name" value="ASKHA_NBD_FGGY_D-RBK"/>
    <property type="match status" value="1"/>
</dbReference>
<proteinExistence type="inferred from homology"/>
<keyword evidence="2" id="KW-0808">Transferase</keyword>
<sequence length="530" mass="57673">MRDHVVAVDIGTGSARAGVFDARGRLLAKAEHPIVMNRPRENHAEHDSEDIWSAACTAVRRAMEQSGIAAASVGAIGFDATCSLVVRDLEGRQLSVSTGGDRRFDTIVWLDHRALKEADFCTATEHRVLEHSGHVMSPEMEMPKLMWLKKKLPATWEKAGYFFDLADFMTWKSTGSAARSRCTLTAKWNYLAHLEKGWQQDFLERIGLDDLQARGHLPDETTAVGDSVGRLTEEAAEALGLTVDCRVAAGMIDAYAGALGALGALGGYAADPVKREHQLALIAGTSSCIVTFSRERKPSHGMWGPYYEAVFPQSWLVEAGQSATGGLLDHIVRMHAAGGEPTAVLHQKIVARIAELRAEEGDDFGARIFVLPDFHGNRSPLADPHAVGVVSGLTLDTSFDGLCALYWRSAVGIALGIRHILEMMKEYGYMPDTLHIAGGHVKNPVLMELYSDATGCKVVVPKMNEAVLLGTAIAASVACGLYKDLAAAGEAMYPGGDERLPDKAKQALYDRDYRRLLAMHRHRAELETMQ</sequence>
<evidence type="ECO:0000256" key="2">
    <source>
        <dbReference type="ARBA" id="ARBA00022679"/>
    </source>
</evidence>
<organism evidence="6 7">
    <name type="scientific">Rhizobium leguminosarum</name>
    <dbReference type="NCBI Taxonomy" id="384"/>
    <lineage>
        <taxon>Bacteria</taxon>
        <taxon>Pseudomonadati</taxon>
        <taxon>Pseudomonadota</taxon>
        <taxon>Alphaproteobacteria</taxon>
        <taxon>Hyphomicrobiales</taxon>
        <taxon>Rhizobiaceae</taxon>
        <taxon>Rhizobium/Agrobacterium group</taxon>
        <taxon>Rhizobium</taxon>
    </lineage>
</organism>
<dbReference type="InterPro" id="IPR043129">
    <property type="entry name" value="ATPase_NBD"/>
</dbReference>
<dbReference type="NCBIfam" id="TIGR01315">
    <property type="entry name" value="5C_CHO_kinase"/>
    <property type="match status" value="1"/>
</dbReference>
<dbReference type="PANTHER" id="PTHR43435:SF4">
    <property type="entry name" value="FGGY CARBOHYDRATE KINASE DOMAIN-CONTAINING PROTEIN"/>
    <property type="match status" value="1"/>
</dbReference>
<evidence type="ECO:0000256" key="1">
    <source>
        <dbReference type="ARBA" id="ARBA00009156"/>
    </source>
</evidence>
<accession>A0A1L3ZFM3</accession>
<feature type="domain" description="Carbohydrate kinase FGGY N-terminal" evidence="4">
    <location>
        <begin position="5"/>
        <end position="260"/>
    </location>
</feature>
<dbReference type="InterPro" id="IPR000577">
    <property type="entry name" value="Carb_kinase_FGGY"/>
</dbReference>
<dbReference type="Pfam" id="PF00370">
    <property type="entry name" value="FGGY_N"/>
    <property type="match status" value="1"/>
</dbReference>
<dbReference type="GO" id="GO:0005737">
    <property type="term" value="C:cytoplasm"/>
    <property type="evidence" value="ECO:0007669"/>
    <property type="project" value="TreeGrafter"/>
</dbReference>
<evidence type="ECO:0000259" key="5">
    <source>
        <dbReference type="Pfam" id="PF02782"/>
    </source>
</evidence>
<dbReference type="PIRSF" id="PIRSF000538">
    <property type="entry name" value="GlpK"/>
    <property type="match status" value="1"/>
</dbReference>
<dbReference type="Gene3D" id="3.30.420.40">
    <property type="match status" value="1"/>
</dbReference>
<evidence type="ECO:0000313" key="7">
    <source>
        <dbReference type="Proteomes" id="UP000183050"/>
    </source>
</evidence>
<protein>
    <submittedName>
        <fullName evidence="6">Ribulokinase</fullName>
    </submittedName>
</protein>
<dbReference type="Gene3D" id="1.20.58.2240">
    <property type="match status" value="1"/>
</dbReference>
<comment type="similarity">
    <text evidence="1">Belongs to the FGGY kinase family.</text>
</comment>
<keyword evidence="3 6" id="KW-0418">Kinase</keyword>
<evidence type="ECO:0000259" key="4">
    <source>
        <dbReference type="Pfam" id="PF00370"/>
    </source>
</evidence>
<feature type="domain" description="Carbohydrate kinase FGGY C-terminal" evidence="5">
    <location>
        <begin position="279"/>
        <end position="479"/>
    </location>
</feature>
<dbReference type="SUPFAM" id="SSF53067">
    <property type="entry name" value="Actin-like ATPase domain"/>
    <property type="match status" value="2"/>
</dbReference>
<name>A0A1L3ZFM3_RHILE</name>
<dbReference type="InterPro" id="IPR018485">
    <property type="entry name" value="FGGY_C"/>
</dbReference>
<dbReference type="AlphaFoldDB" id="A0A1L3ZFM3"/>
<dbReference type="PANTHER" id="PTHR43435">
    <property type="entry name" value="RIBULOKINASE"/>
    <property type="match status" value="1"/>
</dbReference>
<dbReference type="EMBL" id="CP018228">
    <property type="protein sequence ID" value="API54360.1"/>
    <property type="molecule type" value="Genomic_DNA"/>
</dbReference>
<gene>
    <name evidence="6" type="ORF">BMW22_24555</name>
</gene>
<dbReference type="GO" id="GO:0019150">
    <property type="term" value="F:D-ribulokinase activity"/>
    <property type="evidence" value="ECO:0007669"/>
    <property type="project" value="TreeGrafter"/>
</dbReference>
<evidence type="ECO:0000256" key="3">
    <source>
        <dbReference type="ARBA" id="ARBA00022777"/>
    </source>
</evidence>
<dbReference type="Proteomes" id="UP000183050">
    <property type="component" value="Chromosome"/>
</dbReference>
<dbReference type="InterPro" id="IPR006003">
    <property type="entry name" value="FGGY_RbtK-like"/>
</dbReference>
<dbReference type="RefSeq" id="WP_072640502.1">
    <property type="nucleotide sequence ID" value="NZ_CP018228.1"/>
</dbReference>
<dbReference type="InterPro" id="IPR018484">
    <property type="entry name" value="FGGY_N"/>
</dbReference>